<dbReference type="PANTHER" id="PTHR14222">
    <property type="entry name" value="CONDENSIN"/>
    <property type="match status" value="1"/>
</dbReference>
<keyword evidence="4" id="KW-1185">Reference proteome</keyword>
<dbReference type="PANTHER" id="PTHR14222:SF1">
    <property type="entry name" value="CONDENSIN-2 COMPLEX SUBUNIT D3"/>
    <property type="match status" value="1"/>
</dbReference>
<dbReference type="GO" id="GO:0000779">
    <property type="term" value="C:condensed chromosome, centromeric region"/>
    <property type="evidence" value="ECO:0007669"/>
    <property type="project" value="TreeGrafter"/>
</dbReference>
<dbReference type="Proteomes" id="UP001151699">
    <property type="component" value="Chromosome X"/>
</dbReference>
<gene>
    <name evidence="3" type="primary">Ncapd3_0</name>
    <name evidence="3" type="ORF">Bhyg_09884</name>
</gene>
<dbReference type="OrthoDB" id="10263978at2759"/>
<feature type="region of interest" description="Disordered" evidence="2">
    <location>
        <begin position="1035"/>
        <end position="1068"/>
    </location>
</feature>
<evidence type="ECO:0000256" key="1">
    <source>
        <dbReference type="ARBA" id="ARBA00023067"/>
    </source>
</evidence>
<dbReference type="EMBL" id="WJQU01000003">
    <property type="protein sequence ID" value="KAJ6637156.1"/>
    <property type="molecule type" value="Genomic_DNA"/>
</dbReference>
<dbReference type="InterPro" id="IPR011989">
    <property type="entry name" value="ARM-like"/>
</dbReference>
<evidence type="ECO:0000256" key="2">
    <source>
        <dbReference type="SAM" id="MobiDB-lite"/>
    </source>
</evidence>
<evidence type="ECO:0000313" key="4">
    <source>
        <dbReference type="Proteomes" id="UP001151699"/>
    </source>
</evidence>
<reference evidence="3" key="1">
    <citation type="submission" date="2022-07" db="EMBL/GenBank/DDBJ databases">
        <authorList>
            <person name="Trinca V."/>
            <person name="Uliana J.V.C."/>
            <person name="Torres T.T."/>
            <person name="Ward R.J."/>
            <person name="Monesi N."/>
        </authorList>
    </citation>
    <scope>NUCLEOTIDE SEQUENCE</scope>
    <source>
        <strain evidence="3">HSMRA1968</strain>
        <tissue evidence="3">Whole embryos</tissue>
    </source>
</reference>
<feature type="region of interest" description="Disordered" evidence="2">
    <location>
        <begin position="1136"/>
        <end position="1170"/>
    </location>
</feature>
<accession>A0A9Q0RYH5</accession>
<proteinExistence type="predicted"/>
<dbReference type="InterPro" id="IPR016024">
    <property type="entry name" value="ARM-type_fold"/>
</dbReference>
<name>A0A9Q0RYH5_9DIPT</name>
<feature type="compositionally biased region" description="Polar residues" evidence="2">
    <location>
        <begin position="1057"/>
        <end position="1068"/>
    </location>
</feature>
<protein>
    <submittedName>
        <fullName evidence="3">Condensin-2 complex subunit D3</fullName>
    </submittedName>
</protein>
<dbReference type="InterPro" id="IPR026971">
    <property type="entry name" value="CND1/NCAPD3"/>
</dbReference>
<sequence>MTNIKDILEKLCEYFDSHLSFNEILDEEEKNELENLPIITNAMSSSDLCNVFVELCTEYRMCRESDVIAVHVETWNEFSKFIQPNQFSVFFYALISNSKSNRYPKCKTIALLAARCYCLCQTSPGSKAFGFFNEAIMEKCFSLLKTLEISPTATSLKSHERAELQIHCMTFLEDIELLLGIVSLDDYVDLKQVLIENVAHVLGLYHMNHLQGASTIDEKCLRVFENVIQPLQGDVKSNLMLVLNGTMSLNKFHKTSSVNSNKNDSIVIWFISLLDKYPNETCSVLFTFIKHILTLPTLSRDTNDRLRNIEICVEYDSAMYTKCNQSLVDYLKELASSSDVFDRESCVEMVGKMLLIDSLPCAWSTSSETIPREIDLLSLLVSRLLDVSNSIKVKAVNLFMRVNQSGNTMTKKILKSFLPTDNAEVDHANESQNVPGIEELNDLPNKLFEIIQWNLRNNSALVRRSALVLFEYVASISVDVEEFMSSPSFHKIVEDVSSIVRRQLVSSLDKILAMKSKDISVCKSYVKVMLFLANDSDPKIVDDVMDNLRKYVFDNIDKYESTASEKQLFPWKLLRLIIASGEDSLDLRKCIDQSINRKLMTAKTLEYVETYLNSPYSLDAWILLSMVASNIKSKTPQFVYFKLQDNLCDFANEAPTKAFYQLDVVQKWFDDFPRQSQIDLFSKFTTLIEAGNVSPLHIKRVYEICYKYAQKTGELNAWINQIKMKCESYILKHGKTEILSTSYDHKLINYLVTYSETVEESKEINCSITKLMFHFLQVELPKRINFDPNLTQKINVIQIVLTRLAFRNDDILTKCVPQLSTVLNKRGLADSICETAIKCLGDLCKKYTQLVESVISSVLLKTQSPSEQVRKCAVETLASLILDDYLKFRGSLLLYILAATADKKDSVARLAHELIIKFTNEKNSILIRSCLRECPFAFNDCKLVDNSEMFGTDSCIKSPLKFNCVDRRYIYRFLVHNLEVINCYTYFENFSTIKDRITKQCFEKTPEIVQSIQDFLYICEQICKFKEMPKFKSADNGAEGAEDDETDSANKVPNIVPTPTVSKRNRQQTTLPEAIVTVEKAISQFPELSTTLTDLDTSFKTTFSNVCFAIGEHFGDSIKYFPNLFWDKYRKLKPVKRVHKKNDDDDESDDNCDTPKTSKIQRKSRSQKGK</sequence>
<keyword evidence="1" id="KW-0226">DNA condensation</keyword>
<dbReference type="GO" id="GO:0007076">
    <property type="term" value="P:mitotic chromosome condensation"/>
    <property type="evidence" value="ECO:0007669"/>
    <property type="project" value="InterPro"/>
</dbReference>
<dbReference type="GO" id="GO:0042393">
    <property type="term" value="F:histone binding"/>
    <property type="evidence" value="ECO:0007669"/>
    <property type="project" value="TreeGrafter"/>
</dbReference>
<dbReference type="Gene3D" id="1.25.10.10">
    <property type="entry name" value="Leucine-rich Repeat Variant"/>
    <property type="match status" value="2"/>
</dbReference>
<dbReference type="GO" id="GO:0010032">
    <property type="term" value="P:meiotic chromosome condensation"/>
    <property type="evidence" value="ECO:0007669"/>
    <property type="project" value="TreeGrafter"/>
</dbReference>
<evidence type="ECO:0000313" key="3">
    <source>
        <dbReference type="EMBL" id="KAJ6637156.1"/>
    </source>
</evidence>
<feature type="compositionally biased region" description="Basic residues" evidence="2">
    <location>
        <begin position="1159"/>
        <end position="1170"/>
    </location>
</feature>
<dbReference type="GO" id="GO:0000796">
    <property type="term" value="C:condensin complex"/>
    <property type="evidence" value="ECO:0007669"/>
    <property type="project" value="TreeGrafter"/>
</dbReference>
<comment type="caution">
    <text evidence="3">The sequence shown here is derived from an EMBL/GenBank/DDBJ whole genome shotgun (WGS) entry which is preliminary data.</text>
</comment>
<organism evidence="3 4">
    <name type="scientific">Pseudolycoriella hygida</name>
    <dbReference type="NCBI Taxonomy" id="35572"/>
    <lineage>
        <taxon>Eukaryota</taxon>
        <taxon>Metazoa</taxon>
        <taxon>Ecdysozoa</taxon>
        <taxon>Arthropoda</taxon>
        <taxon>Hexapoda</taxon>
        <taxon>Insecta</taxon>
        <taxon>Pterygota</taxon>
        <taxon>Neoptera</taxon>
        <taxon>Endopterygota</taxon>
        <taxon>Diptera</taxon>
        <taxon>Nematocera</taxon>
        <taxon>Sciaroidea</taxon>
        <taxon>Sciaridae</taxon>
        <taxon>Pseudolycoriella</taxon>
    </lineage>
</organism>
<dbReference type="SUPFAM" id="SSF48371">
    <property type="entry name" value="ARM repeat"/>
    <property type="match status" value="1"/>
</dbReference>
<dbReference type="AlphaFoldDB" id="A0A9Q0RYH5"/>